<proteinExistence type="predicted"/>
<reference evidence="1" key="1">
    <citation type="thesis" date="2021" institute="BYU ScholarsArchive" country="Provo, UT, USA">
        <title>Applications of and Algorithms for Genome Assembly and Genomic Analyses with an Emphasis on Marine Teleosts.</title>
        <authorList>
            <person name="Pickett B.D."/>
        </authorList>
    </citation>
    <scope>NUCLEOTIDE SEQUENCE</scope>
    <source>
        <strain evidence="1">HI-2016</strain>
    </source>
</reference>
<accession>A0A8T2PJ14</accession>
<evidence type="ECO:0000313" key="1">
    <source>
        <dbReference type="EMBL" id="KAG9352505.1"/>
    </source>
</evidence>
<dbReference type="AlphaFoldDB" id="A0A8T2PJ14"/>
<gene>
    <name evidence="1" type="ORF">JZ751_020919</name>
</gene>
<organism evidence="1 2">
    <name type="scientific">Albula glossodonta</name>
    <name type="common">roundjaw bonefish</name>
    <dbReference type="NCBI Taxonomy" id="121402"/>
    <lineage>
        <taxon>Eukaryota</taxon>
        <taxon>Metazoa</taxon>
        <taxon>Chordata</taxon>
        <taxon>Craniata</taxon>
        <taxon>Vertebrata</taxon>
        <taxon>Euteleostomi</taxon>
        <taxon>Actinopterygii</taxon>
        <taxon>Neopterygii</taxon>
        <taxon>Teleostei</taxon>
        <taxon>Albuliformes</taxon>
        <taxon>Albulidae</taxon>
        <taxon>Albula</taxon>
    </lineage>
</organism>
<sequence>MEACDSYLSDYFSWIDLMIYPTNLLSKLVKPARNDEEKADIKSGEAGISSVRKKTEKDRETDSKHRVKEALLLSLVSTNAIDLGSDSIHTPHAVTPSQRGVFNGAEGAAAADWDLGKLDPHAPWQESLRVGSRVWSAEMEAPWRSLSAFRSTQLRSHVLISLPMPAQLEGGSSMVLSSFAVANPKRLGLKTMGRQRSLSEAGSALCRLPDGPGVLGG</sequence>
<comment type="caution">
    <text evidence="1">The sequence shown here is derived from an EMBL/GenBank/DDBJ whole genome shotgun (WGS) entry which is preliminary data.</text>
</comment>
<name>A0A8T2PJ14_9TELE</name>
<protein>
    <submittedName>
        <fullName evidence="1">Uncharacterized protein</fullName>
    </submittedName>
</protein>
<evidence type="ECO:0000313" key="2">
    <source>
        <dbReference type="Proteomes" id="UP000824540"/>
    </source>
</evidence>
<dbReference type="Proteomes" id="UP000824540">
    <property type="component" value="Unassembled WGS sequence"/>
</dbReference>
<keyword evidence="2" id="KW-1185">Reference proteome</keyword>
<dbReference type="EMBL" id="JAFBMS010000005">
    <property type="protein sequence ID" value="KAG9352505.1"/>
    <property type="molecule type" value="Genomic_DNA"/>
</dbReference>